<evidence type="ECO:0008006" key="3">
    <source>
        <dbReference type="Google" id="ProtNLM"/>
    </source>
</evidence>
<comment type="caution">
    <text evidence="1">The sequence shown here is derived from an EMBL/GenBank/DDBJ whole genome shotgun (WGS) entry which is preliminary data.</text>
</comment>
<protein>
    <recommendedName>
        <fullName evidence="3">Peptidase A1 domain-containing protein</fullName>
    </recommendedName>
</protein>
<accession>A0AAW0DC35</accession>
<sequence length="223" mass="25102">MLSRREGTITFGDRPSRISDSVWHNNIPLVSTRFPREPTLLKLPHSARWCVSKPWYRINETEYGDPGGSILFDSGCAGIFLKGEIVKMIYDCIKSEKGDDSIHVEENHRELSVPVEGGRYLLGDHYIRKDLATGHAEDLVYLELPIGDDPDSHEYIIGTVQPKELLIGAHGDYYRGPDIFGRAGLAFMELVCQFPRSSSHSISWRMKSLGTMAPELPVQEDSI</sequence>
<dbReference type="AlphaFoldDB" id="A0AAW0DC35"/>
<reference evidence="1 2" key="1">
    <citation type="journal article" date="2024" name="J Genomics">
        <title>Draft genome sequencing and assembly of Favolaschia claudopus CIRM-BRFM 2984 isolated from oak limbs.</title>
        <authorList>
            <person name="Navarro D."/>
            <person name="Drula E."/>
            <person name="Chaduli D."/>
            <person name="Cazenave R."/>
            <person name="Ahrendt S."/>
            <person name="Wang J."/>
            <person name="Lipzen A."/>
            <person name="Daum C."/>
            <person name="Barry K."/>
            <person name="Grigoriev I.V."/>
            <person name="Favel A."/>
            <person name="Rosso M.N."/>
            <person name="Martin F."/>
        </authorList>
    </citation>
    <scope>NUCLEOTIDE SEQUENCE [LARGE SCALE GENOMIC DNA]</scope>
    <source>
        <strain evidence="1 2">CIRM-BRFM 2984</strain>
    </source>
</reference>
<keyword evidence="2" id="KW-1185">Reference proteome</keyword>
<name>A0AAW0DC35_9AGAR</name>
<proteinExistence type="predicted"/>
<organism evidence="1 2">
    <name type="scientific">Favolaschia claudopus</name>
    <dbReference type="NCBI Taxonomy" id="2862362"/>
    <lineage>
        <taxon>Eukaryota</taxon>
        <taxon>Fungi</taxon>
        <taxon>Dikarya</taxon>
        <taxon>Basidiomycota</taxon>
        <taxon>Agaricomycotina</taxon>
        <taxon>Agaricomycetes</taxon>
        <taxon>Agaricomycetidae</taxon>
        <taxon>Agaricales</taxon>
        <taxon>Marasmiineae</taxon>
        <taxon>Mycenaceae</taxon>
        <taxon>Favolaschia</taxon>
    </lineage>
</organism>
<evidence type="ECO:0000313" key="1">
    <source>
        <dbReference type="EMBL" id="KAK7050304.1"/>
    </source>
</evidence>
<dbReference type="Proteomes" id="UP001362999">
    <property type="component" value="Unassembled WGS sequence"/>
</dbReference>
<dbReference type="EMBL" id="JAWWNJ010000008">
    <property type="protein sequence ID" value="KAK7050304.1"/>
    <property type="molecule type" value="Genomic_DNA"/>
</dbReference>
<gene>
    <name evidence="1" type="ORF">R3P38DRAFT_2862962</name>
</gene>
<evidence type="ECO:0000313" key="2">
    <source>
        <dbReference type="Proteomes" id="UP001362999"/>
    </source>
</evidence>